<comment type="subcellular location">
    <subcellularLocation>
        <location evidence="1">Cell projection</location>
        <location evidence="1">Cilium</location>
    </subcellularLocation>
    <subcellularLocation>
        <location evidence="2">Cytoplasm</location>
        <location evidence="2">Cytoskeleton</location>
    </subcellularLocation>
</comment>
<dbReference type="InterPro" id="IPR029214">
    <property type="entry name" value="CFAP144"/>
</dbReference>
<dbReference type="PANTHER" id="PTHR33865">
    <property type="entry name" value="PROTEIN FAM183B"/>
    <property type="match status" value="1"/>
</dbReference>
<evidence type="ECO:0000313" key="7">
    <source>
        <dbReference type="EMBL" id="KAK2160134.1"/>
    </source>
</evidence>
<dbReference type="PANTHER" id="PTHR33865:SF3">
    <property type="entry name" value="PROTEIN FAM183B"/>
    <property type="match status" value="1"/>
</dbReference>
<dbReference type="Proteomes" id="UP001208570">
    <property type="component" value="Unassembled WGS sequence"/>
</dbReference>
<name>A0AAD9NAJ8_9ANNE</name>
<evidence type="ECO:0000256" key="3">
    <source>
        <dbReference type="ARBA" id="ARBA00022490"/>
    </source>
</evidence>
<dbReference type="Pfam" id="PF14886">
    <property type="entry name" value="FAM183"/>
    <property type="match status" value="1"/>
</dbReference>
<keyword evidence="8" id="KW-1185">Reference proteome</keyword>
<evidence type="ECO:0000256" key="5">
    <source>
        <dbReference type="ARBA" id="ARBA00023273"/>
    </source>
</evidence>
<evidence type="ECO:0000256" key="4">
    <source>
        <dbReference type="ARBA" id="ARBA00023212"/>
    </source>
</evidence>
<evidence type="ECO:0000256" key="2">
    <source>
        <dbReference type="ARBA" id="ARBA00004245"/>
    </source>
</evidence>
<dbReference type="AlphaFoldDB" id="A0AAD9NAJ8"/>
<evidence type="ECO:0000313" key="8">
    <source>
        <dbReference type="Proteomes" id="UP001208570"/>
    </source>
</evidence>
<evidence type="ECO:0000256" key="1">
    <source>
        <dbReference type="ARBA" id="ARBA00004138"/>
    </source>
</evidence>
<keyword evidence="5" id="KW-0966">Cell projection</keyword>
<gene>
    <name evidence="7" type="ORF">LSH36_139g01060</name>
</gene>
<accession>A0AAD9NAJ8</accession>
<organism evidence="7 8">
    <name type="scientific">Paralvinella palmiformis</name>
    <dbReference type="NCBI Taxonomy" id="53620"/>
    <lineage>
        <taxon>Eukaryota</taxon>
        <taxon>Metazoa</taxon>
        <taxon>Spiralia</taxon>
        <taxon>Lophotrochozoa</taxon>
        <taxon>Annelida</taxon>
        <taxon>Polychaeta</taxon>
        <taxon>Sedentaria</taxon>
        <taxon>Canalipalpata</taxon>
        <taxon>Terebellida</taxon>
        <taxon>Terebelliformia</taxon>
        <taxon>Alvinellidae</taxon>
        <taxon>Paralvinella</taxon>
    </lineage>
</organism>
<protein>
    <recommendedName>
        <fullName evidence="9">Protein FAM183A</fullName>
    </recommendedName>
</protein>
<dbReference type="GO" id="GO:0097546">
    <property type="term" value="C:ciliary base"/>
    <property type="evidence" value="ECO:0007669"/>
    <property type="project" value="TreeGrafter"/>
</dbReference>
<proteinExistence type="inferred from homology"/>
<evidence type="ECO:0008006" key="9">
    <source>
        <dbReference type="Google" id="ProtNLM"/>
    </source>
</evidence>
<evidence type="ECO:0000256" key="6">
    <source>
        <dbReference type="ARBA" id="ARBA00034777"/>
    </source>
</evidence>
<keyword evidence="3" id="KW-0963">Cytoplasm</keyword>
<comment type="similarity">
    <text evidence="6">Belongs to the CFAP144 family.</text>
</comment>
<sequence length="140" mass="16449">MAQAKEARKPADMNYVHQEEIMKETIRKERKHYQAYTNFSINPFKPVYAVTGKPNSFLDAKTDLGQEDVDMKKVIELSKKPPVQKLPYPETSSQEYGWISEPLIHLDRNDGRLYRPRRHTDVMVTKEAEWLQKEQSVNLN</sequence>
<comment type="caution">
    <text evidence="7">The sequence shown here is derived from an EMBL/GenBank/DDBJ whole genome shotgun (WGS) entry which is preliminary data.</text>
</comment>
<dbReference type="EMBL" id="JAODUP010000139">
    <property type="protein sequence ID" value="KAK2160134.1"/>
    <property type="molecule type" value="Genomic_DNA"/>
</dbReference>
<keyword evidence="4" id="KW-0206">Cytoskeleton</keyword>
<reference evidence="7" key="1">
    <citation type="journal article" date="2023" name="Mol. Biol. Evol.">
        <title>Third-Generation Sequencing Reveals the Adaptive Role of the Epigenome in Three Deep-Sea Polychaetes.</title>
        <authorList>
            <person name="Perez M."/>
            <person name="Aroh O."/>
            <person name="Sun Y."/>
            <person name="Lan Y."/>
            <person name="Juniper S.K."/>
            <person name="Young C.R."/>
            <person name="Angers B."/>
            <person name="Qian P.Y."/>
        </authorList>
    </citation>
    <scope>NUCLEOTIDE SEQUENCE</scope>
    <source>
        <strain evidence="7">P08H-3</strain>
    </source>
</reference>
<dbReference type="GO" id="GO:0005856">
    <property type="term" value="C:cytoskeleton"/>
    <property type="evidence" value="ECO:0007669"/>
    <property type="project" value="UniProtKB-SubCell"/>
</dbReference>